<dbReference type="STRING" id="36646.A0A1V6UHG9"/>
<dbReference type="EMBL" id="MDDG01000009">
    <property type="protein sequence ID" value="OQE37878.1"/>
    <property type="molecule type" value="Genomic_DNA"/>
</dbReference>
<feature type="region of interest" description="Disordered" evidence="1">
    <location>
        <begin position="1"/>
        <end position="125"/>
    </location>
</feature>
<feature type="compositionally biased region" description="Basic residues" evidence="1">
    <location>
        <begin position="359"/>
        <end position="371"/>
    </location>
</feature>
<feature type="region of interest" description="Disordered" evidence="1">
    <location>
        <begin position="224"/>
        <end position="387"/>
    </location>
</feature>
<evidence type="ECO:0000313" key="2">
    <source>
        <dbReference type="EMBL" id="OQE37878.1"/>
    </source>
</evidence>
<dbReference type="Proteomes" id="UP000191500">
    <property type="component" value="Unassembled WGS sequence"/>
</dbReference>
<feature type="region of interest" description="Disordered" evidence="1">
    <location>
        <begin position="847"/>
        <end position="867"/>
    </location>
</feature>
<feature type="compositionally biased region" description="Basic and acidic residues" evidence="1">
    <location>
        <begin position="98"/>
        <end position="110"/>
    </location>
</feature>
<feature type="compositionally biased region" description="Low complexity" evidence="1">
    <location>
        <begin position="21"/>
        <end position="30"/>
    </location>
</feature>
<feature type="compositionally biased region" description="Basic residues" evidence="1">
    <location>
        <begin position="1"/>
        <end position="11"/>
    </location>
</feature>
<proteinExistence type="predicted"/>
<feature type="compositionally biased region" description="Acidic residues" evidence="1">
    <location>
        <begin position="576"/>
        <end position="602"/>
    </location>
</feature>
<organism evidence="2 3">
    <name type="scientific">Penicillium coprophilum</name>
    <dbReference type="NCBI Taxonomy" id="36646"/>
    <lineage>
        <taxon>Eukaryota</taxon>
        <taxon>Fungi</taxon>
        <taxon>Dikarya</taxon>
        <taxon>Ascomycota</taxon>
        <taxon>Pezizomycotina</taxon>
        <taxon>Eurotiomycetes</taxon>
        <taxon>Eurotiomycetidae</taxon>
        <taxon>Eurotiales</taxon>
        <taxon>Aspergillaceae</taxon>
        <taxon>Penicillium</taxon>
    </lineage>
</organism>
<feature type="compositionally biased region" description="Polar residues" evidence="1">
    <location>
        <begin position="635"/>
        <end position="650"/>
    </location>
</feature>
<keyword evidence="3" id="KW-1185">Reference proteome</keyword>
<feature type="compositionally biased region" description="Polar residues" evidence="1">
    <location>
        <begin position="71"/>
        <end position="81"/>
    </location>
</feature>
<feature type="compositionally biased region" description="Basic and acidic residues" evidence="1">
    <location>
        <begin position="692"/>
        <end position="719"/>
    </location>
</feature>
<feature type="region of interest" description="Disordered" evidence="1">
    <location>
        <begin position="635"/>
        <end position="756"/>
    </location>
</feature>
<reference evidence="3" key="1">
    <citation type="journal article" date="2017" name="Nat. Microbiol.">
        <title>Global analysis of biosynthetic gene clusters reveals vast potential of secondary metabolite production in Penicillium species.</title>
        <authorList>
            <person name="Nielsen J.C."/>
            <person name="Grijseels S."/>
            <person name="Prigent S."/>
            <person name="Ji B."/>
            <person name="Dainat J."/>
            <person name="Nielsen K.F."/>
            <person name="Frisvad J.C."/>
            <person name="Workman M."/>
            <person name="Nielsen J."/>
        </authorList>
    </citation>
    <scope>NUCLEOTIDE SEQUENCE [LARGE SCALE GENOMIC DNA]</scope>
    <source>
        <strain evidence="3">IBT 31321</strain>
    </source>
</reference>
<feature type="region of interest" description="Disordered" evidence="1">
    <location>
        <begin position="148"/>
        <end position="201"/>
    </location>
</feature>
<gene>
    <name evidence="2" type="ORF">PENCOP_c009G07718</name>
</gene>
<feature type="compositionally biased region" description="Low complexity" evidence="1">
    <location>
        <begin position="665"/>
        <end position="678"/>
    </location>
</feature>
<feature type="compositionally biased region" description="Polar residues" evidence="1">
    <location>
        <begin position="317"/>
        <end position="327"/>
    </location>
</feature>
<feature type="region of interest" description="Disordered" evidence="1">
    <location>
        <begin position="571"/>
        <end position="614"/>
    </location>
</feature>
<evidence type="ECO:0000256" key="1">
    <source>
        <dbReference type="SAM" id="MobiDB-lite"/>
    </source>
</evidence>
<comment type="caution">
    <text evidence="2">The sequence shown here is derived from an EMBL/GenBank/DDBJ whole genome shotgun (WGS) entry which is preliminary data.</text>
</comment>
<evidence type="ECO:0000313" key="3">
    <source>
        <dbReference type="Proteomes" id="UP000191500"/>
    </source>
</evidence>
<feature type="compositionally biased region" description="Basic and acidic residues" evidence="1">
    <location>
        <begin position="729"/>
        <end position="744"/>
    </location>
</feature>
<feature type="compositionally biased region" description="Polar residues" evidence="1">
    <location>
        <begin position="265"/>
        <end position="274"/>
    </location>
</feature>
<name>A0A1V6UHG9_9EURO</name>
<protein>
    <submittedName>
        <fullName evidence="2">Uncharacterized protein</fullName>
    </submittedName>
</protein>
<feature type="region of interest" description="Disordered" evidence="1">
    <location>
        <begin position="452"/>
        <end position="484"/>
    </location>
</feature>
<feature type="compositionally biased region" description="Polar residues" evidence="1">
    <location>
        <begin position="226"/>
        <end position="239"/>
    </location>
</feature>
<feature type="compositionally biased region" description="Acidic residues" evidence="1">
    <location>
        <begin position="328"/>
        <end position="340"/>
    </location>
</feature>
<dbReference type="AlphaFoldDB" id="A0A1V6UHG9"/>
<sequence>MSRSKSKRRNRNANPVKQTQSPPASSSPSSRVTKPGQAYNNSSRSSSSNKHKKKKWPPESSVFKKHGLNPESPQAGSSNLSIKKDKPTKPSLNSSRAKVQEPGKSKETPLQHKRPHKVEKSHPVPGFEFQFKYKDAAQAEARVQALLQSQVSLGSPPSSPPKVERHKGKPAPGPESANTIHEDPSSNADSESEMGCEPLSPPEMREYLETAIAVSYRDHRHEICETLTSESTSKPQLVSPSEPERNSSMPLPALPERLLGHRDVTPSSRSGYEQQTHEESTAGSERGLSFPSPASPVSSQRFTGHRVHTPASLPAHEQQTQESSTWDIDNEPELSFEEESSSGREPALSSPSPWPMTALKRKRPSTHHGSRCRPFPIPSSPESLREFEPESMFPREFLRDLYSVLAKYTNSGQLAREIRRQPVRIARARKPFPFAPQLTTSQLNAEIGFETPSKAGSEHESFRPTEAGSESDFESDSESLDSNIGTTVPSSPCIPLASTPVISQVLPPSLPPKRWLSRLNNANEESSLMKTVWALRLRLNREINPPEAPLMIDGNKHPRLFAQFPPAARGNIEWMFPDDSDDSDFEPAEDDSDLGLSDDDIEGGLPTTKRPRLELPEIFSEQEDLLEQGVSLDLGSSTAEHCSETEQYSGPEQFPESEDLPEPGELSQHQQSSESEPSLGPVTSSEPAAVPELERPTNQERSSDPESEPRTPPSIRDELPTGLVRQLNKRIDVAIAKDKKEHPTHWGGSWMKEYERGVAIKERVEAQYREEIEKKKEDAERKKLEKQERDKKKKAEERKRAEEKKRQKEKELREETEEKKKKSLKEAEDKTKDVISELLELLGKENRKRTSIRTRSDLQGNQSKAQMERLKKEILSVMGES</sequence>
<feature type="compositionally biased region" description="Acidic residues" evidence="1">
    <location>
        <begin position="469"/>
        <end position="479"/>
    </location>
</feature>
<feature type="region of interest" description="Disordered" evidence="1">
    <location>
        <begin position="768"/>
        <end position="829"/>
    </location>
</feature>
<accession>A0A1V6UHG9</accession>